<evidence type="ECO:0000259" key="14">
    <source>
        <dbReference type="Pfam" id="PF12623"/>
    </source>
</evidence>
<dbReference type="EMBL" id="SRRZ01000217">
    <property type="protein sequence ID" value="NQE38403.1"/>
    <property type="molecule type" value="Genomic_DNA"/>
</dbReference>
<comment type="cofactor">
    <cofactor evidence="1">
        <name>Mg(2+)</name>
        <dbReference type="ChEBI" id="CHEBI:18420"/>
    </cofactor>
</comment>
<name>A0ABX2D8D1_9CYAN</name>
<reference evidence="15 16" key="1">
    <citation type="journal article" date="2020" name="Sci. Rep.">
        <title>A novel cyanobacterial geosmin producer, revising GeoA distribution and dispersion patterns in Bacteria.</title>
        <authorList>
            <person name="Churro C."/>
            <person name="Semedo-Aguiar A.P."/>
            <person name="Silva A.D."/>
            <person name="Pereira-Leal J.B."/>
            <person name="Leite R.B."/>
        </authorList>
    </citation>
    <scope>NUCLEOTIDE SEQUENCE [LARGE SCALE GENOMIC DNA]</scope>
    <source>
        <strain evidence="15 16">IPMA8</strain>
    </source>
</reference>
<evidence type="ECO:0000259" key="13">
    <source>
        <dbReference type="Pfam" id="PF08242"/>
    </source>
</evidence>
<dbReference type="InterPro" id="IPR026610">
    <property type="entry name" value="Hen1"/>
</dbReference>
<keyword evidence="10" id="KW-0943">RNA-mediated gene silencing</keyword>
<evidence type="ECO:0000256" key="8">
    <source>
        <dbReference type="ARBA" id="ARBA00022842"/>
    </source>
</evidence>
<comment type="caution">
    <text evidence="15">The sequence shown here is derived from an EMBL/GenBank/DDBJ whole genome shotgun (WGS) entry which is preliminary data.</text>
</comment>
<keyword evidence="15" id="KW-0830">Ubiquinone</keyword>
<dbReference type="InterPro" id="IPR024026">
    <property type="entry name" value="3'-RNA_MeTfrase_Hen1_bac"/>
</dbReference>
<comment type="catalytic activity">
    <reaction evidence="12">
        <text>small RNA 3'-end nucleotide + S-adenosyl-L-methionine = small RNA 3'-end 2'-O-methylnucleotide + S-adenosyl-L-homocysteine + H(+)</text>
        <dbReference type="Rhea" id="RHEA:37887"/>
        <dbReference type="Rhea" id="RHEA-COMP:10415"/>
        <dbReference type="Rhea" id="RHEA-COMP:10416"/>
        <dbReference type="ChEBI" id="CHEBI:15378"/>
        <dbReference type="ChEBI" id="CHEBI:57856"/>
        <dbReference type="ChEBI" id="CHEBI:59789"/>
        <dbReference type="ChEBI" id="CHEBI:74896"/>
        <dbReference type="ChEBI" id="CHEBI:74898"/>
        <dbReference type="EC" id="2.1.1.386"/>
    </reaction>
</comment>
<keyword evidence="4 15" id="KW-0489">Methyltransferase</keyword>
<keyword evidence="16" id="KW-1185">Reference proteome</keyword>
<dbReference type="GO" id="GO:0032259">
    <property type="term" value="P:methylation"/>
    <property type="evidence" value="ECO:0007669"/>
    <property type="project" value="UniProtKB-KW"/>
</dbReference>
<evidence type="ECO:0000256" key="4">
    <source>
        <dbReference type="ARBA" id="ARBA00022603"/>
    </source>
</evidence>
<proteinExistence type="inferred from homology"/>
<keyword evidence="7" id="KW-0479">Metal-binding</keyword>
<keyword evidence="8" id="KW-0460">Magnesium</keyword>
<dbReference type="GO" id="GO:0102208">
    <property type="term" value="F:2-polyprenyl-6-hydroxyphenol methylase activity"/>
    <property type="evidence" value="ECO:0007669"/>
    <property type="project" value="UniProtKB-EC"/>
</dbReference>
<feature type="domain" description="Methyltransferase type 12" evidence="13">
    <location>
        <begin position="315"/>
        <end position="406"/>
    </location>
</feature>
<evidence type="ECO:0000313" key="15">
    <source>
        <dbReference type="EMBL" id="NQE38403.1"/>
    </source>
</evidence>
<dbReference type="InterPro" id="IPR029063">
    <property type="entry name" value="SAM-dependent_MTases_sf"/>
</dbReference>
<dbReference type="Gene3D" id="3.30.1610.20">
    <property type="entry name" value="Hen1, N-terminal domain"/>
    <property type="match status" value="1"/>
</dbReference>
<evidence type="ECO:0000256" key="2">
    <source>
        <dbReference type="ARBA" id="ARBA00009026"/>
    </source>
</evidence>
<evidence type="ECO:0000256" key="5">
    <source>
        <dbReference type="ARBA" id="ARBA00022679"/>
    </source>
</evidence>
<dbReference type="NCBIfam" id="TIGR04074">
    <property type="entry name" value="bacter_Hen1"/>
    <property type="match status" value="1"/>
</dbReference>
<dbReference type="Proteomes" id="UP000702425">
    <property type="component" value="Unassembled WGS sequence"/>
</dbReference>
<organism evidence="15 16">
    <name type="scientific">Microcoleus asticus IPMA8</name>
    <dbReference type="NCBI Taxonomy" id="2563858"/>
    <lineage>
        <taxon>Bacteria</taxon>
        <taxon>Bacillati</taxon>
        <taxon>Cyanobacteriota</taxon>
        <taxon>Cyanophyceae</taxon>
        <taxon>Oscillatoriophycideae</taxon>
        <taxon>Oscillatoriales</taxon>
        <taxon>Microcoleaceae</taxon>
        <taxon>Microcoleus</taxon>
        <taxon>Microcoleus asticus</taxon>
    </lineage>
</organism>
<gene>
    <name evidence="15" type="primary">ubiG_8</name>
    <name evidence="15" type="ORF">E5S67_06188</name>
</gene>
<dbReference type="InterPro" id="IPR013217">
    <property type="entry name" value="Methyltransf_12"/>
</dbReference>
<comment type="similarity">
    <text evidence="2">Belongs to the methyltransferase superfamily. HEN1 family.</text>
</comment>
<evidence type="ECO:0000256" key="9">
    <source>
        <dbReference type="ARBA" id="ARBA00022884"/>
    </source>
</evidence>
<evidence type="ECO:0000256" key="7">
    <source>
        <dbReference type="ARBA" id="ARBA00022723"/>
    </source>
</evidence>
<keyword evidence="6" id="KW-0949">S-adenosyl-L-methionine</keyword>
<keyword evidence="5 15" id="KW-0808">Transferase</keyword>
<evidence type="ECO:0000256" key="6">
    <source>
        <dbReference type="ARBA" id="ARBA00022691"/>
    </source>
</evidence>
<evidence type="ECO:0000256" key="11">
    <source>
        <dbReference type="ARBA" id="ARBA00035025"/>
    </source>
</evidence>
<dbReference type="Pfam" id="PF12623">
    <property type="entry name" value="Hen1_L"/>
    <property type="match status" value="1"/>
</dbReference>
<dbReference type="EC" id="2.1.1.386" evidence="11"/>
<dbReference type="CDD" id="cd02440">
    <property type="entry name" value="AdoMet_MTases"/>
    <property type="match status" value="1"/>
</dbReference>
<evidence type="ECO:0000256" key="10">
    <source>
        <dbReference type="ARBA" id="ARBA00023158"/>
    </source>
</evidence>
<keyword evidence="9" id="KW-0694">RNA-binding</keyword>
<dbReference type="Pfam" id="PF08242">
    <property type="entry name" value="Methyltransf_12"/>
    <property type="match status" value="1"/>
</dbReference>
<feature type="domain" description="Hen1 N-terminal" evidence="14">
    <location>
        <begin position="27"/>
        <end position="267"/>
    </location>
</feature>
<evidence type="ECO:0000256" key="3">
    <source>
        <dbReference type="ARBA" id="ARBA00021330"/>
    </source>
</evidence>
<dbReference type="InterPro" id="IPR038546">
    <property type="entry name" value="Hen1_N_sf"/>
</dbReference>
<dbReference type="SUPFAM" id="SSF53335">
    <property type="entry name" value="S-adenosyl-L-methionine-dependent methyltransferases"/>
    <property type="match status" value="1"/>
</dbReference>
<protein>
    <recommendedName>
        <fullName evidence="3">Small RNA 2'-O-methyltransferase</fullName>
        <ecNumber evidence="11">2.1.1.386</ecNumber>
    </recommendedName>
</protein>
<dbReference type="PANTHER" id="PTHR21404:SF3">
    <property type="entry name" value="SMALL RNA 2'-O-METHYLTRANSFERASE"/>
    <property type="match status" value="1"/>
</dbReference>
<dbReference type="InterPro" id="IPR024740">
    <property type="entry name" value="Hen1_N"/>
</dbReference>
<dbReference type="PANTHER" id="PTHR21404">
    <property type="entry name" value="HEN1"/>
    <property type="match status" value="1"/>
</dbReference>
<evidence type="ECO:0000256" key="1">
    <source>
        <dbReference type="ARBA" id="ARBA00001946"/>
    </source>
</evidence>
<evidence type="ECO:0000313" key="16">
    <source>
        <dbReference type="Proteomes" id="UP000702425"/>
    </source>
</evidence>
<sequence length="490" mass="55493">MPDARCPARADARCPMPDARCPIPNIMLLTISTTRVPATDLGYLLHKHPDRHQSFPMTFGQASVFYPEANAERCTAALLLDVDPVGLVRGKSKSGDRPLDQYVNDRPYVASSFLSVALAKVFSTALSGRCKDRPELAETAIPLTVNLSVLPCRGGEKFLRQMFEPLGYQVAAKPLILDEQFPEWGASPYFFVELQNTVRLADLLSHLYVLIPVLDDDKHYWVGDDEIEKLLHHGEGWLNAHPAREQIANRYLKRQRRLTRIAVAQLAEEAHIDPEDLEVSHQQEEEVLEQRISLNQERLEAVTEVLKQSGAKRVVDLGCGEGKLLKLLLKESSIEQITGVDVSFRALEIARERLQIDRLSPAQQSRIQLIQSSLIYRDTRLTGFDAATVIEVIEHLDLERLAAFERVLFEFIRPKSAIVTTPNIEYNVRFENLPAGKFRHRDHRFEWTRAEFQAWANGVAERFGCGVEFRCVGTEDLEVGSPTQMAIFEM</sequence>
<dbReference type="Gene3D" id="3.40.50.150">
    <property type="entry name" value="Vaccinia Virus protein VP39"/>
    <property type="match status" value="1"/>
</dbReference>
<accession>A0ABX2D8D1</accession>
<evidence type="ECO:0000256" key="12">
    <source>
        <dbReference type="ARBA" id="ARBA00048418"/>
    </source>
</evidence>